<dbReference type="Gramene" id="TVU31354">
    <property type="protein sequence ID" value="TVU31354"/>
    <property type="gene ID" value="EJB05_23037"/>
</dbReference>
<feature type="compositionally biased region" description="Basic and acidic residues" evidence="1">
    <location>
        <begin position="488"/>
        <end position="498"/>
    </location>
</feature>
<feature type="compositionally biased region" description="Basic and acidic residues" evidence="1">
    <location>
        <begin position="364"/>
        <end position="385"/>
    </location>
</feature>
<feature type="region of interest" description="Disordered" evidence="1">
    <location>
        <begin position="95"/>
        <end position="118"/>
    </location>
</feature>
<evidence type="ECO:0000256" key="1">
    <source>
        <dbReference type="SAM" id="MobiDB-lite"/>
    </source>
</evidence>
<feature type="non-terminal residue" evidence="2">
    <location>
        <position position="1"/>
    </location>
</feature>
<dbReference type="EMBL" id="RWGY01000011">
    <property type="protein sequence ID" value="TVU31354.1"/>
    <property type="molecule type" value="Genomic_DNA"/>
</dbReference>
<name>A0A5J9V752_9POAL</name>
<comment type="caution">
    <text evidence="2">The sequence shown here is derived from an EMBL/GenBank/DDBJ whole genome shotgun (WGS) entry which is preliminary data.</text>
</comment>
<protein>
    <submittedName>
        <fullName evidence="2">Uncharacterized protein</fullName>
    </submittedName>
</protein>
<feature type="region of interest" description="Disordered" evidence="1">
    <location>
        <begin position="364"/>
        <end position="430"/>
    </location>
</feature>
<reference evidence="2 3" key="1">
    <citation type="journal article" date="2019" name="Sci. Rep.">
        <title>A high-quality genome of Eragrostis curvula grass provides insights into Poaceae evolution and supports new strategies to enhance forage quality.</title>
        <authorList>
            <person name="Carballo J."/>
            <person name="Santos B.A.C.M."/>
            <person name="Zappacosta D."/>
            <person name="Garbus I."/>
            <person name="Selva J.P."/>
            <person name="Gallo C.A."/>
            <person name="Diaz A."/>
            <person name="Albertini E."/>
            <person name="Caccamo M."/>
            <person name="Echenique V."/>
        </authorList>
    </citation>
    <scope>NUCLEOTIDE SEQUENCE [LARGE SCALE GENOMIC DNA]</scope>
    <source>
        <strain evidence="3">cv. Victoria</strain>
        <tissue evidence="2">Leaf</tissue>
    </source>
</reference>
<organism evidence="2 3">
    <name type="scientific">Eragrostis curvula</name>
    <name type="common">weeping love grass</name>
    <dbReference type="NCBI Taxonomy" id="38414"/>
    <lineage>
        <taxon>Eukaryota</taxon>
        <taxon>Viridiplantae</taxon>
        <taxon>Streptophyta</taxon>
        <taxon>Embryophyta</taxon>
        <taxon>Tracheophyta</taxon>
        <taxon>Spermatophyta</taxon>
        <taxon>Magnoliopsida</taxon>
        <taxon>Liliopsida</taxon>
        <taxon>Poales</taxon>
        <taxon>Poaceae</taxon>
        <taxon>PACMAD clade</taxon>
        <taxon>Chloridoideae</taxon>
        <taxon>Eragrostideae</taxon>
        <taxon>Eragrostidinae</taxon>
        <taxon>Eragrostis</taxon>
    </lineage>
</organism>
<dbReference type="Proteomes" id="UP000324897">
    <property type="component" value="Chromosome 1"/>
</dbReference>
<keyword evidence="3" id="KW-1185">Reference proteome</keyword>
<evidence type="ECO:0000313" key="2">
    <source>
        <dbReference type="EMBL" id="TVU31354.1"/>
    </source>
</evidence>
<feature type="region of interest" description="Disordered" evidence="1">
    <location>
        <begin position="277"/>
        <end position="305"/>
    </location>
</feature>
<sequence>YIATTLSSFSESGEDPSGSGHQPRAERVRHDDGELGLLAGDVDLLPVRGLPLVRVHQVGDEVLEMQRGDVEPRADPAPAPNGIILISLVPVMSVPSPSPPGRNRSGANSVGRSHTRSSMPMSATMKLTVVPLGMVYPPSSMSSAGACGRTVCPGGWRRRPSITTAFRYGILCTSSSETYWSTEPVVLPQGVFDFVVELVLDGRVLDELGHDPLQRRGRRVRAAVEELGAHRDHLVVRQRAAAVRRRAGRGAELELQLVLALPARVDEGRVHVLEATAHGEHGPEAAAEEARGDGREEGEHPELGGRVEQQVTLRGGDVAHGALVQVLAEAHGHQEPEDGVLERLRDGAVAFAFPKLRRELCDRRGARRREQPEARRVRDLGHEVAAEQPPARAEVPGRRRRAVGQRGAALHEGGVRQPAVGDGDLEEGAHPERQHRAVARVEAADRAQDVDALVPHPQQVAQHRHHGRPRREAVAGPASVLVTGEQEGSERDGNKEEKPWELHSYQESGQSSCVNSRCSALYYIEEQEFTAWEEELVALLGVERSCRAYIVPC</sequence>
<gene>
    <name evidence="2" type="ORF">EJB05_23037</name>
</gene>
<dbReference type="AlphaFoldDB" id="A0A5J9V752"/>
<evidence type="ECO:0000313" key="3">
    <source>
        <dbReference type="Proteomes" id="UP000324897"/>
    </source>
</evidence>
<feature type="region of interest" description="Disordered" evidence="1">
    <location>
        <begin position="1"/>
        <end position="29"/>
    </location>
</feature>
<proteinExistence type="predicted"/>
<feature type="compositionally biased region" description="Polar residues" evidence="1">
    <location>
        <begin position="1"/>
        <end position="11"/>
    </location>
</feature>
<feature type="region of interest" description="Disordered" evidence="1">
    <location>
        <begin position="460"/>
        <end position="498"/>
    </location>
</feature>
<accession>A0A5J9V752</accession>
<feature type="compositionally biased region" description="Polar residues" evidence="1">
    <location>
        <begin position="105"/>
        <end position="118"/>
    </location>
</feature>